<dbReference type="AlphaFoldDB" id="A0A7C4KJJ9"/>
<dbReference type="Gene3D" id="3.40.50.150">
    <property type="entry name" value="Vaccinia Virus protein VP39"/>
    <property type="match status" value="1"/>
</dbReference>
<dbReference type="PANTHER" id="PTHR42912">
    <property type="entry name" value="METHYLTRANSFERASE"/>
    <property type="match status" value="1"/>
</dbReference>
<accession>A0A7C4KJJ9</accession>
<dbReference type="EMBL" id="DSYK01000761">
    <property type="protein sequence ID" value="HGS23174.1"/>
    <property type="molecule type" value="Genomic_DNA"/>
</dbReference>
<dbReference type="Pfam" id="PF08241">
    <property type="entry name" value="Methyltransf_11"/>
    <property type="match status" value="1"/>
</dbReference>
<feature type="domain" description="Methyltransferase type 11" evidence="1">
    <location>
        <begin position="39"/>
        <end position="129"/>
    </location>
</feature>
<comment type="caution">
    <text evidence="2">The sequence shown here is derived from an EMBL/GenBank/DDBJ whole genome shotgun (WGS) entry which is preliminary data.</text>
</comment>
<dbReference type="PANTHER" id="PTHR42912:SF93">
    <property type="entry name" value="N6-ADENOSINE-METHYLTRANSFERASE TMT1A"/>
    <property type="match status" value="1"/>
</dbReference>
<dbReference type="CDD" id="cd02440">
    <property type="entry name" value="AdoMet_MTases"/>
    <property type="match status" value="1"/>
</dbReference>
<name>A0A7C4KJJ9_9CHLR</name>
<keyword evidence="2" id="KW-0489">Methyltransferase</keyword>
<dbReference type="InterPro" id="IPR013216">
    <property type="entry name" value="Methyltransf_11"/>
</dbReference>
<keyword evidence="2" id="KW-0808">Transferase</keyword>
<dbReference type="GO" id="GO:0032259">
    <property type="term" value="P:methylation"/>
    <property type="evidence" value="ECO:0007669"/>
    <property type="project" value="UniProtKB-KW"/>
</dbReference>
<dbReference type="InterPro" id="IPR050508">
    <property type="entry name" value="Methyltransf_Superfamily"/>
</dbReference>
<protein>
    <submittedName>
        <fullName evidence="2">Class I SAM-dependent methyltransferase</fullName>
    </submittedName>
</protein>
<proteinExistence type="predicted"/>
<gene>
    <name evidence="2" type="ORF">ENT37_15070</name>
</gene>
<dbReference type="InterPro" id="IPR029063">
    <property type="entry name" value="SAM-dependent_MTases_sf"/>
</dbReference>
<dbReference type="GO" id="GO:0008757">
    <property type="term" value="F:S-adenosylmethionine-dependent methyltransferase activity"/>
    <property type="evidence" value="ECO:0007669"/>
    <property type="project" value="InterPro"/>
</dbReference>
<organism evidence="2">
    <name type="scientific">Anaerolinea thermolimosa</name>
    <dbReference type="NCBI Taxonomy" id="229919"/>
    <lineage>
        <taxon>Bacteria</taxon>
        <taxon>Bacillati</taxon>
        <taxon>Chloroflexota</taxon>
        <taxon>Anaerolineae</taxon>
        <taxon>Anaerolineales</taxon>
        <taxon>Anaerolineaceae</taxon>
        <taxon>Anaerolinea</taxon>
    </lineage>
</organism>
<sequence>MPYLDHFGLLAPSYERLIRPAFPARLAEWLDLPAGGNLLDVGGGTGRVAQFFSARAGLTVVADISLGMLRFAARKPGVTPLRAASEHLPLADETFDRIFMVDALHHVEDARQTLGELWRALRPGGRLIIEEPDIRAFPVKVIALFEKLVLMRSHFYSGEQIVNMLSDKEGSAVRVMIQEYTVWVVFDKNLDSAGNAYE</sequence>
<dbReference type="SUPFAM" id="SSF53335">
    <property type="entry name" value="S-adenosyl-L-methionine-dependent methyltransferases"/>
    <property type="match status" value="1"/>
</dbReference>
<evidence type="ECO:0000313" key="2">
    <source>
        <dbReference type="EMBL" id="HGS23174.1"/>
    </source>
</evidence>
<evidence type="ECO:0000259" key="1">
    <source>
        <dbReference type="Pfam" id="PF08241"/>
    </source>
</evidence>
<reference evidence="2" key="1">
    <citation type="journal article" date="2020" name="mSystems">
        <title>Genome- and Community-Level Interaction Insights into Carbon Utilization and Element Cycling Functions of Hydrothermarchaeota in Hydrothermal Sediment.</title>
        <authorList>
            <person name="Zhou Z."/>
            <person name="Liu Y."/>
            <person name="Xu W."/>
            <person name="Pan J."/>
            <person name="Luo Z.H."/>
            <person name="Li M."/>
        </authorList>
    </citation>
    <scope>NUCLEOTIDE SEQUENCE [LARGE SCALE GENOMIC DNA]</scope>
    <source>
        <strain evidence="2">SpSt-573</strain>
    </source>
</reference>